<keyword evidence="5" id="KW-1185">Reference proteome</keyword>
<evidence type="ECO:0000256" key="2">
    <source>
        <dbReference type="SAM" id="Phobius"/>
    </source>
</evidence>
<feature type="domain" description="SPOR" evidence="3">
    <location>
        <begin position="141"/>
        <end position="219"/>
    </location>
</feature>
<keyword evidence="2" id="KW-0812">Transmembrane</keyword>
<organism evidence="4 5">
    <name type="scientific">Thermovirga lienii (strain ATCC BAA-1197 / DSM 17291 / Cas60314)</name>
    <dbReference type="NCBI Taxonomy" id="580340"/>
    <lineage>
        <taxon>Bacteria</taxon>
        <taxon>Thermotogati</taxon>
        <taxon>Synergistota</taxon>
        <taxon>Synergistia</taxon>
        <taxon>Synergistales</taxon>
        <taxon>Thermovirgaceae</taxon>
        <taxon>Thermovirga</taxon>
    </lineage>
</organism>
<reference evidence="4 5" key="2">
    <citation type="journal article" date="2012" name="Stand. Genomic Sci.">
        <title>Genome sequence of the moderately thermophilic, amino-acid-degrading and sulfur-reducing bacterium Thermovirga lienii type strain (Cas60314(T)).</title>
        <authorList>
            <person name="Goker M."/>
            <person name="Saunders E."/>
            <person name="Lapidus A."/>
            <person name="Nolan M."/>
            <person name="Lucas S."/>
            <person name="Hammon N."/>
            <person name="Deshpande S."/>
            <person name="Cheng J.F."/>
            <person name="Han C."/>
            <person name="Tapia R."/>
            <person name="Goodwin L.A."/>
            <person name="Pitluck S."/>
            <person name="Liolios K."/>
            <person name="Mavromatis K."/>
            <person name="Pagani I."/>
            <person name="Ivanova N."/>
            <person name="Mikhailova N."/>
            <person name="Pati A."/>
            <person name="Chen A."/>
            <person name="Palaniappan K."/>
            <person name="Land M."/>
            <person name="Chang Y.J."/>
            <person name="Jeffries C.D."/>
            <person name="Brambilla E.M."/>
            <person name="Rohde M."/>
            <person name="Spring S."/>
            <person name="Detter J.C."/>
            <person name="Woyke T."/>
            <person name="Bristow J."/>
            <person name="Eisen J.A."/>
            <person name="Markowitz V."/>
            <person name="Hugenholtz P."/>
            <person name="Kyrpides N.C."/>
            <person name="Klenk H.P."/>
        </authorList>
    </citation>
    <scope>NUCLEOTIDE SEQUENCE [LARGE SCALE GENOMIC DNA]</scope>
    <source>
        <strain evidence="5">ATCC BAA-1197 / DSM 17291 / Cas60314</strain>
    </source>
</reference>
<dbReference type="HOGENOM" id="CLU_107910_0_0_0"/>
<dbReference type="Gene3D" id="3.30.70.1070">
    <property type="entry name" value="Sporulation related repeat"/>
    <property type="match status" value="1"/>
</dbReference>
<dbReference type="OrthoDB" id="6441at2"/>
<keyword evidence="2" id="KW-1133">Transmembrane helix</keyword>
<feature type="region of interest" description="Disordered" evidence="1">
    <location>
        <begin position="97"/>
        <end position="137"/>
    </location>
</feature>
<feature type="transmembrane region" description="Helical" evidence="2">
    <location>
        <begin position="21"/>
        <end position="42"/>
    </location>
</feature>
<evidence type="ECO:0000313" key="4">
    <source>
        <dbReference type="EMBL" id="AER66718.1"/>
    </source>
</evidence>
<reference evidence="5" key="1">
    <citation type="submission" date="2011-10" db="EMBL/GenBank/DDBJ databases">
        <title>The complete genome of chromosome of Thermovirga lienii DSM 17291.</title>
        <authorList>
            <consortium name="US DOE Joint Genome Institute (JGI-PGF)"/>
            <person name="Lucas S."/>
            <person name="Copeland A."/>
            <person name="Lapidus A."/>
            <person name="Glavina del Rio T."/>
            <person name="Dalin E."/>
            <person name="Tice H."/>
            <person name="Bruce D."/>
            <person name="Goodwin L."/>
            <person name="Pitluck S."/>
            <person name="Peters L."/>
            <person name="Mikhailova N."/>
            <person name="Saunders E."/>
            <person name="Kyrpides N."/>
            <person name="Mavromatis K."/>
            <person name="Ivanova N."/>
            <person name="Last F.I."/>
            <person name="Brettin T."/>
            <person name="Detter J.C."/>
            <person name="Han C."/>
            <person name="Larimer F."/>
            <person name="Land M."/>
            <person name="Hauser L."/>
            <person name="Markowitz V."/>
            <person name="Cheng J.-F."/>
            <person name="Hugenholtz P."/>
            <person name="Woyke T."/>
            <person name="Wu D."/>
            <person name="Spring S."/>
            <person name="Schroeder M."/>
            <person name="Brambilla E.-M."/>
            <person name="Klenk H.-P."/>
            <person name="Eisen J.A."/>
        </authorList>
    </citation>
    <scope>NUCLEOTIDE SEQUENCE [LARGE SCALE GENOMIC DNA]</scope>
    <source>
        <strain evidence="5">ATCC BAA-1197 / DSM 17291 / Cas60314</strain>
    </source>
</reference>
<dbReference type="InterPro" id="IPR007730">
    <property type="entry name" value="SPOR-like_dom"/>
</dbReference>
<evidence type="ECO:0000256" key="1">
    <source>
        <dbReference type="SAM" id="MobiDB-lite"/>
    </source>
</evidence>
<dbReference type="KEGG" id="tli:Tlie_0985"/>
<keyword evidence="2" id="KW-0472">Membrane</keyword>
<proteinExistence type="predicted"/>
<dbReference type="GO" id="GO:0042834">
    <property type="term" value="F:peptidoglycan binding"/>
    <property type="evidence" value="ECO:0007669"/>
    <property type="project" value="InterPro"/>
</dbReference>
<gene>
    <name evidence="4" type="ordered locus">Tlie_0985</name>
</gene>
<dbReference type="AlphaFoldDB" id="G7VA18"/>
<dbReference type="Pfam" id="PF05036">
    <property type="entry name" value="SPOR"/>
    <property type="match status" value="1"/>
</dbReference>
<feature type="compositionally biased region" description="Polar residues" evidence="1">
    <location>
        <begin position="117"/>
        <end position="128"/>
    </location>
</feature>
<dbReference type="EMBL" id="CP003096">
    <property type="protein sequence ID" value="AER66718.1"/>
    <property type="molecule type" value="Genomic_DNA"/>
</dbReference>
<evidence type="ECO:0000259" key="3">
    <source>
        <dbReference type="PROSITE" id="PS51724"/>
    </source>
</evidence>
<evidence type="ECO:0000313" key="5">
    <source>
        <dbReference type="Proteomes" id="UP000005868"/>
    </source>
</evidence>
<dbReference type="eggNOG" id="COG3087">
    <property type="taxonomic scope" value="Bacteria"/>
</dbReference>
<protein>
    <submittedName>
        <fullName evidence="4">Sporulation domain-containing protein</fullName>
    </submittedName>
</protein>
<name>G7VA18_THELD</name>
<dbReference type="STRING" id="580340.Tlie_0985"/>
<dbReference type="InterPro" id="IPR052521">
    <property type="entry name" value="Cell_div_SPOR-domain"/>
</dbReference>
<dbReference type="PANTHER" id="PTHR38687">
    <property type="entry name" value="CELL DIVISION PROTEIN DEDD-RELATED"/>
    <property type="match status" value="1"/>
</dbReference>
<sequence>MNIRRGRSFKKKKPFFSFGYFLLPVLGLLALGFLILGVRLLFFQPSNEYEIIDDVSDSPVIVEQPREDYPAPETQDNTGNEEEKVITAVPVKVSNYKDTEDTGSMTAPKVSEEAANKQENIVKSTPTNSEEKAKIADTSIHEQRPFWSVQVGAFTVRDSADKLAAELQKSGYDVFVVSAEVGGKKYYRVRVKAGKTKQEAQKIAGKLSSEGYPTFIAYEK</sequence>
<accession>G7VA18</accession>
<dbReference type="InterPro" id="IPR036680">
    <property type="entry name" value="SPOR-like_sf"/>
</dbReference>
<dbReference type="SUPFAM" id="SSF110997">
    <property type="entry name" value="Sporulation related repeat"/>
    <property type="match status" value="1"/>
</dbReference>
<dbReference type="Proteomes" id="UP000005868">
    <property type="component" value="Chromosome"/>
</dbReference>
<dbReference type="PROSITE" id="PS51724">
    <property type="entry name" value="SPOR"/>
    <property type="match status" value="1"/>
</dbReference>